<evidence type="ECO:0000256" key="1">
    <source>
        <dbReference type="SAM" id="Coils"/>
    </source>
</evidence>
<feature type="compositionally biased region" description="Low complexity" evidence="2">
    <location>
        <begin position="27"/>
        <end position="40"/>
    </location>
</feature>
<dbReference type="AlphaFoldDB" id="A0A3R7PV73"/>
<feature type="coiled-coil region" evidence="1">
    <location>
        <begin position="247"/>
        <end position="288"/>
    </location>
</feature>
<evidence type="ECO:0000256" key="2">
    <source>
        <dbReference type="SAM" id="MobiDB-lite"/>
    </source>
</evidence>
<feature type="region of interest" description="Disordered" evidence="2">
    <location>
        <begin position="1"/>
        <end position="51"/>
    </location>
</feature>
<comment type="caution">
    <text evidence="3">The sequence shown here is derived from an EMBL/GenBank/DDBJ whole genome shotgun (WGS) entry which is preliminary data.</text>
</comment>
<name>A0A3R7PV73_PENVA</name>
<dbReference type="OrthoDB" id="6379103at2759"/>
<reference evidence="3 4" key="1">
    <citation type="submission" date="2018-04" db="EMBL/GenBank/DDBJ databases">
        <authorList>
            <person name="Zhang X."/>
            <person name="Yuan J."/>
            <person name="Li F."/>
            <person name="Xiang J."/>
        </authorList>
    </citation>
    <scope>NUCLEOTIDE SEQUENCE [LARGE SCALE GENOMIC DNA]</scope>
    <source>
        <tissue evidence="3">Muscle</tissue>
    </source>
</reference>
<feature type="coiled-coil region" evidence="1">
    <location>
        <begin position="81"/>
        <end position="135"/>
    </location>
</feature>
<feature type="coiled-coil region" evidence="1">
    <location>
        <begin position="315"/>
        <end position="342"/>
    </location>
</feature>
<protein>
    <submittedName>
        <fullName evidence="3">Uncharacterized protein</fullName>
    </submittedName>
</protein>
<evidence type="ECO:0000313" key="4">
    <source>
        <dbReference type="Proteomes" id="UP000283509"/>
    </source>
</evidence>
<organism evidence="3 4">
    <name type="scientific">Penaeus vannamei</name>
    <name type="common">Whiteleg shrimp</name>
    <name type="synonym">Litopenaeus vannamei</name>
    <dbReference type="NCBI Taxonomy" id="6689"/>
    <lineage>
        <taxon>Eukaryota</taxon>
        <taxon>Metazoa</taxon>
        <taxon>Ecdysozoa</taxon>
        <taxon>Arthropoda</taxon>
        <taxon>Crustacea</taxon>
        <taxon>Multicrustacea</taxon>
        <taxon>Malacostraca</taxon>
        <taxon>Eumalacostraca</taxon>
        <taxon>Eucarida</taxon>
        <taxon>Decapoda</taxon>
        <taxon>Dendrobranchiata</taxon>
        <taxon>Penaeoidea</taxon>
        <taxon>Penaeidae</taxon>
        <taxon>Penaeus</taxon>
    </lineage>
</organism>
<dbReference type="Proteomes" id="UP000283509">
    <property type="component" value="Unassembled WGS sequence"/>
</dbReference>
<gene>
    <name evidence="3" type="ORF">C7M84_003285</name>
</gene>
<sequence>MADSPLPTSPSPNKFDSFDLDVGTGEEGSSTSAVSGSPSPTFTHPQGREGDRAALIKEVSALYKERYRLARMHRKAELRVVTSLKRRRQAARARAALLQADQNASAQELQYRLLLEEAREKAERTTAQANEALTSFLHQQKALVKYSFSALPPEKGRGETVEQLLKRQQQVEEQLKQARSAYYSLALKKQQREDELKRRQETADDQVSVTEMLRLVVETEAYIEEAGVQECSILTSRGSLHATEASIAKHLQRNKELTDMMEEAEAKVEQLRLQISQKKDELKTLAKKQAQSNRLSAHLQPASRLLLDPVLARDLKEKLALKEDLEDELGRLKQLSARSNVRRKSAT</sequence>
<accession>A0A3R7PV73</accession>
<proteinExistence type="predicted"/>
<keyword evidence="1" id="KW-0175">Coiled coil</keyword>
<reference evidence="3 4" key="2">
    <citation type="submission" date="2019-01" db="EMBL/GenBank/DDBJ databases">
        <title>The decoding of complex shrimp genome reveals the adaptation for benthos swimmer, frequently molting mechanism and breeding impact on genome.</title>
        <authorList>
            <person name="Sun Y."/>
            <person name="Gao Y."/>
            <person name="Yu Y."/>
        </authorList>
    </citation>
    <scope>NUCLEOTIDE SEQUENCE [LARGE SCALE GENOMIC DNA]</scope>
    <source>
        <tissue evidence="3">Muscle</tissue>
    </source>
</reference>
<dbReference type="EMBL" id="QCYY01001448">
    <property type="protein sequence ID" value="ROT78023.1"/>
    <property type="molecule type" value="Genomic_DNA"/>
</dbReference>
<evidence type="ECO:0000313" key="3">
    <source>
        <dbReference type="EMBL" id="ROT78023.1"/>
    </source>
</evidence>
<keyword evidence="4" id="KW-1185">Reference proteome</keyword>